<evidence type="ECO:0000313" key="3">
    <source>
        <dbReference type="EMBL" id="CAF4435819.1"/>
    </source>
</evidence>
<protein>
    <recommendedName>
        <fullName evidence="2">Egal-1 winged helix domain-containing protein</fullName>
    </recommendedName>
</protein>
<accession>A0A820RII7</accession>
<feature type="compositionally biased region" description="Low complexity" evidence="1">
    <location>
        <begin position="9"/>
        <end position="33"/>
    </location>
</feature>
<dbReference type="AlphaFoldDB" id="A0A820RII7"/>
<dbReference type="Pfam" id="PF23713">
    <property type="entry name" value="WHD_Egal"/>
    <property type="match status" value="1"/>
</dbReference>
<feature type="non-terminal residue" evidence="3">
    <location>
        <position position="104"/>
    </location>
</feature>
<gene>
    <name evidence="3" type="ORF">OKA104_LOCUS53339</name>
</gene>
<dbReference type="EMBL" id="CAJOAY010033019">
    <property type="protein sequence ID" value="CAF4435819.1"/>
    <property type="molecule type" value="Genomic_DNA"/>
</dbReference>
<reference evidence="3" key="1">
    <citation type="submission" date="2021-02" db="EMBL/GenBank/DDBJ databases">
        <authorList>
            <person name="Nowell W R."/>
        </authorList>
    </citation>
    <scope>NUCLEOTIDE SEQUENCE</scope>
</reference>
<sequence length="104" mass="11977">IRPPPPPSSAAKSSNKQKPSNTNSNNNRNSTKNDSTETDEEISKKIELLKTILLSCDDWFTVDDLLKTYRENTTVPWSRTRNSNGTFTKFLRNHPDIFHIDDKR</sequence>
<dbReference type="InterPro" id="IPR056589">
    <property type="entry name" value="WH_Egal-1"/>
</dbReference>
<dbReference type="Proteomes" id="UP000663881">
    <property type="component" value="Unassembled WGS sequence"/>
</dbReference>
<organism evidence="3 4">
    <name type="scientific">Adineta steineri</name>
    <dbReference type="NCBI Taxonomy" id="433720"/>
    <lineage>
        <taxon>Eukaryota</taxon>
        <taxon>Metazoa</taxon>
        <taxon>Spiralia</taxon>
        <taxon>Gnathifera</taxon>
        <taxon>Rotifera</taxon>
        <taxon>Eurotatoria</taxon>
        <taxon>Bdelloidea</taxon>
        <taxon>Adinetida</taxon>
        <taxon>Adinetidae</taxon>
        <taxon>Adineta</taxon>
    </lineage>
</organism>
<comment type="caution">
    <text evidence="3">The sequence shown here is derived from an EMBL/GenBank/DDBJ whole genome shotgun (WGS) entry which is preliminary data.</text>
</comment>
<name>A0A820RII7_9BILA</name>
<feature type="region of interest" description="Disordered" evidence="1">
    <location>
        <begin position="1"/>
        <end position="41"/>
    </location>
</feature>
<feature type="non-terminal residue" evidence="3">
    <location>
        <position position="1"/>
    </location>
</feature>
<proteinExistence type="predicted"/>
<evidence type="ECO:0000313" key="4">
    <source>
        <dbReference type="Proteomes" id="UP000663881"/>
    </source>
</evidence>
<feature type="domain" description="Egal-1 winged helix" evidence="2">
    <location>
        <begin position="45"/>
        <end position="103"/>
    </location>
</feature>
<evidence type="ECO:0000259" key="2">
    <source>
        <dbReference type="Pfam" id="PF23713"/>
    </source>
</evidence>
<evidence type="ECO:0000256" key="1">
    <source>
        <dbReference type="SAM" id="MobiDB-lite"/>
    </source>
</evidence>